<evidence type="ECO:0000259" key="9">
    <source>
        <dbReference type="PROSITE" id="PS50026"/>
    </source>
</evidence>
<feature type="disulfide bond" evidence="6">
    <location>
        <begin position="131"/>
        <end position="140"/>
    </location>
</feature>
<dbReference type="SMART" id="SM00181">
    <property type="entry name" value="EGF"/>
    <property type="match status" value="15"/>
</dbReference>
<dbReference type="Gene3D" id="2.10.25.10">
    <property type="entry name" value="Laminin"/>
    <property type="match status" value="13"/>
</dbReference>
<dbReference type="PRINTS" id="PR00010">
    <property type="entry name" value="EGFBLOOD"/>
</dbReference>
<feature type="domain" description="EGF-like" evidence="9">
    <location>
        <begin position="1075"/>
        <end position="1113"/>
    </location>
</feature>
<feature type="domain" description="EGF-like" evidence="9">
    <location>
        <begin position="1033"/>
        <end position="1073"/>
    </location>
</feature>
<feature type="transmembrane region" description="Helical" evidence="7">
    <location>
        <begin position="1259"/>
        <end position="1283"/>
    </location>
</feature>
<dbReference type="Pfam" id="PF12661">
    <property type="entry name" value="hEGF"/>
    <property type="match status" value="3"/>
</dbReference>
<keyword evidence="11" id="KW-1185">Reference proteome</keyword>
<dbReference type="SMART" id="SM00282">
    <property type="entry name" value="LamG"/>
    <property type="match status" value="3"/>
</dbReference>
<evidence type="ECO:0000256" key="2">
    <source>
        <dbReference type="ARBA" id="ARBA00022729"/>
    </source>
</evidence>
<dbReference type="PANTHER" id="PTHR12916">
    <property type="entry name" value="CYTOCHROME C OXIDASE POLYPEPTIDE VIC-2"/>
    <property type="match status" value="1"/>
</dbReference>
<keyword evidence="1 6" id="KW-0245">EGF-like domain</keyword>
<dbReference type="SUPFAM" id="SSF57196">
    <property type="entry name" value="EGF/Laminin"/>
    <property type="match status" value="6"/>
</dbReference>
<dbReference type="PROSITE" id="PS50026">
    <property type="entry name" value="EGF_3"/>
    <property type="match status" value="16"/>
</dbReference>
<feature type="disulfide bond" evidence="6">
    <location>
        <begin position="926"/>
        <end position="936"/>
    </location>
</feature>
<dbReference type="CDD" id="cd00054">
    <property type="entry name" value="EGF_CA"/>
    <property type="match status" value="9"/>
</dbReference>
<dbReference type="PROSITE" id="PS01186">
    <property type="entry name" value="EGF_2"/>
    <property type="match status" value="11"/>
</dbReference>
<dbReference type="SMART" id="SM00179">
    <property type="entry name" value="EGF_CA"/>
    <property type="match status" value="14"/>
</dbReference>
<feature type="domain" description="Laminin G" evidence="8">
    <location>
        <begin position="627"/>
        <end position="804"/>
    </location>
</feature>
<evidence type="ECO:0000256" key="1">
    <source>
        <dbReference type="ARBA" id="ARBA00022536"/>
    </source>
</evidence>
<dbReference type="InterPro" id="IPR009030">
    <property type="entry name" value="Growth_fac_rcpt_cys_sf"/>
</dbReference>
<evidence type="ECO:0000256" key="7">
    <source>
        <dbReference type="SAM" id="Phobius"/>
    </source>
</evidence>
<feature type="disulfide bond" evidence="6">
    <location>
        <begin position="832"/>
        <end position="841"/>
    </location>
</feature>
<dbReference type="Pfam" id="PF00008">
    <property type="entry name" value="EGF"/>
    <property type="match status" value="4"/>
</dbReference>
<dbReference type="InterPro" id="IPR049883">
    <property type="entry name" value="NOTCH1_EGF-like"/>
</dbReference>
<feature type="disulfide bond" evidence="6">
    <location>
        <begin position="1160"/>
        <end position="1169"/>
    </location>
</feature>
<feature type="domain" description="EGF-like" evidence="9">
    <location>
        <begin position="17"/>
        <end position="53"/>
    </location>
</feature>
<keyword evidence="7" id="KW-1133">Transmembrane helix</keyword>
<keyword evidence="3" id="KW-0677">Repeat</keyword>
<dbReference type="Gene3D" id="2.60.120.200">
    <property type="match status" value="3"/>
</dbReference>
<keyword evidence="5" id="KW-0325">Glycoprotein</keyword>
<dbReference type="CDD" id="cd00110">
    <property type="entry name" value="LamG"/>
    <property type="match status" value="3"/>
</dbReference>
<feature type="disulfide bond" evidence="6">
    <location>
        <begin position="848"/>
        <end position="858"/>
    </location>
</feature>
<feature type="domain" description="EGF-like" evidence="9">
    <location>
        <begin position="1000"/>
        <end position="1031"/>
    </location>
</feature>
<dbReference type="PANTHER" id="PTHR12916:SF4">
    <property type="entry name" value="UNINFLATABLE, ISOFORM C"/>
    <property type="match status" value="1"/>
</dbReference>
<evidence type="ECO:0000259" key="8">
    <source>
        <dbReference type="PROSITE" id="PS50025"/>
    </source>
</evidence>
<feature type="domain" description="EGF-like" evidence="9">
    <location>
        <begin position="844"/>
        <end position="879"/>
    </location>
</feature>
<dbReference type="PROSITE" id="PS00022">
    <property type="entry name" value="EGF_1"/>
    <property type="match status" value="10"/>
</dbReference>
<feature type="disulfide bond" evidence="6">
    <location>
        <begin position="988"/>
        <end position="997"/>
    </location>
</feature>
<dbReference type="InterPro" id="IPR013320">
    <property type="entry name" value="ConA-like_dom_sf"/>
</dbReference>
<feature type="domain" description="EGF-like" evidence="9">
    <location>
        <begin position="1172"/>
        <end position="1209"/>
    </location>
</feature>
<evidence type="ECO:0000313" key="11">
    <source>
        <dbReference type="Proteomes" id="UP001164746"/>
    </source>
</evidence>
<feature type="disulfide bond" evidence="6">
    <location>
        <begin position="1103"/>
        <end position="1112"/>
    </location>
</feature>
<protein>
    <submittedName>
        <fullName evidence="10">CRB-like protein</fullName>
    </submittedName>
</protein>
<feature type="domain" description="EGF-like" evidence="9">
    <location>
        <begin position="806"/>
        <end position="842"/>
    </location>
</feature>
<feature type="domain" description="EGF-like" evidence="9">
    <location>
        <begin position="98"/>
        <end position="141"/>
    </location>
</feature>
<dbReference type="SUPFAM" id="SSF57184">
    <property type="entry name" value="Growth factor receptor domain"/>
    <property type="match status" value="1"/>
</dbReference>
<feature type="disulfide bond" evidence="6">
    <location>
        <begin position="1238"/>
        <end position="1247"/>
    </location>
</feature>
<feature type="domain" description="EGF-like" evidence="9">
    <location>
        <begin position="881"/>
        <end position="919"/>
    </location>
</feature>
<feature type="domain" description="EGF-like" evidence="9">
    <location>
        <begin position="576"/>
        <end position="614"/>
    </location>
</feature>
<feature type="domain" description="EGF-like" evidence="9">
    <location>
        <begin position="327"/>
        <end position="363"/>
    </location>
</feature>
<dbReference type="PROSITE" id="PS01187">
    <property type="entry name" value="EGF_CA"/>
    <property type="match status" value="5"/>
</dbReference>
<dbReference type="InterPro" id="IPR013032">
    <property type="entry name" value="EGF-like_CS"/>
</dbReference>
<dbReference type="PROSITE" id="PS50025">
    <property type="entry name" value="LAM_G_DOMAIN"/>
    <property type="match status" value="3"/>
</dbReference>
<gene>
    <name evidence="10" type="ORF">MAR_034200</name>
</gene>
<dbReference type="InterPro" id="IPR018097">
    <property type="entry name" value="EGF_Ca-bd_CS"/>
</dbReference>
<name>A0ABY7GEK6_MYAAR</name>
<feature type="domain" description="EGF-like" evidence="9">
    <location>
        <begin position="1211"/>
        <end position="1248"/>
    </location>
</feature>
<feature type="disulfide bond" evidence="6">
    <location>
        <begin position="948"/>
        <end position="957"/>
    </location>
</feature>
<feature type="disulfide bond" evidence="6">
    <location>
        <begin position="969"/>
        <end position="986"/>
    </location>
</feature>
<dbReference type="InterPro" id="IPR000742">
    <property type="entry name" value="EGF"/>
</dbReference>
<organism evidence="10 11">
    <name type="scientific">Mya arenaria</name>
    <name type="common">Soft-shell clam</name>
    <dbReference type="NCBI Taxonomy" id="6604"/>
    <lineage>
        <taxon>Eukaryota</taxon>
        <taxon>Metazoa</taxon>
        <taxon>Spiralia</taxon>
        <taxon>Lophotrochozoa</taxon>
        <taxon>Mollusca</taxon>
        <taxon>Bivalvia</taxon>
        <taxon>Autobranchia</taxon>
        <taxon>Heteroconchia</taxon>
        <taxon>Euheterodonta</taxon>
        <taxon>Imparidentia</taxon>
        <taxon>Neoheterodontei</taxon>
        <taxon>Myida</taxon>
        <taxon>Myoidea</taxon>
        <taxon>Myidae</taxon>
        <taxon>Mya</taxon>
    </lineage>
</organism>
<accession>A0ABY7GEK6</accession>
<feature type="domain" description="Laminin G" evidence="8">
    <location>
        <begin position="141"/>
        <end position="325"/>
    </location>
</feature>
<dbReference type="InterPro" id="IPR001791">
    <property type="entry name" value="Laminin_G"/>
</dbReference>
<feature type="disulfide bond" evidence="6">
    <location>
        <begin position="43"/>
        <end position="52"/>
    </location>
</feature>
<proteinExistence type="predicted"/>
<dbReference type="Proteomes" id="UP001164746">
    <property type="component" value="Chromosome 17"/>
</dbReference>
<feature type="disulfide bond" evidence="6">
    <location>
        <begin position="1043"/>
        <end position="1060"/>
    </location>
</feature>
<feature type="domain" description="EGF-like" evidence="9">
    <location>
        <begin position="922"/>
        <end position="958"/>
    </location>
</feature>
<reference evidence="10" key="1">
    <citation type="submission" date="2022-11" db="EMBL/GenBank/DDBJ databases">
        <title>Centuries of genome instability and evolution in soft-shell clam transmissible cancer (bioRxiv).</title>
        <authorList>
            <person name="Hart S.F.M."/>
            <person name="Yonemitsu M.A."/>
            <person name="Giersch R.M."/>
            <person name="Beal B.F."/>
            <person name="Arriagada G."/>
            <person name="Davis B.W."/>
            <person name="Ostrander E.A."/>
            <person name="Goff S.P."/>
            <person name="Metzger M.J."/>
        </authorList>
    </citation>
    <scope>NUCLEOTIDE SEQUENCE</scope>
    <source>
        <strain evidence="10">MELC-2E11</strain>
        <tissue evidence="10">Siphon/mantle</tissue>
    </source>
</reference>
<keyword evidence="7" id="KW-0812">Transmembrane</keyword>
<dbReference type="InterPro" id="IPR000152">
    <property type="entry name" value="EGF-type_Asp/Asn_hydroxyl_site"/>
</dbReference>
<keyword evidence="2" id="KW-0732">Signal</keyword>
<evidence type="ECO:0000256" key="6">
    <source>
        <dbReference type="PROSITE-ProRule" id="PRU00076"/>
    </source>
</evidence>
<keyword evidence="4 6" id="KW-1015">Disulfide bond</keyword>
<feature type="disulfide bond" evidence="6">
    <location>
        <begin position="869"/>
        <end position="878"/>
    </location>
</feature>
<evidence type="ECO:0000256" key="4">
    <source>
        <dbReference type="ARBA" id="ARBA00023157"/>
    </source>
</evidence>
<sequence length="1343" mass="147773">MPACTISASRGPNCSINIDECVPADLCNYGICKDLLNNYTCQCNPGYEGKHCETEINECERYTPCQNAGQCRDLVANYRCDCIMYNGLEYAGRNCTFELTACQNNLCQMGSTCSNRLIDEAQGLQDYECFCAPGFTGKYCNISSTMSFDISSYISTVIDYSETNVFVNFRFRTTLRNAVLFAWGSESTRGYWVSAELIDGRLGLKYQTNQSDTGFDNLTIAKTFNDALWHTVRLSFADRKAAIMIVQGPVCGDLNPQCTISTMVSYPRNLNMGYFGSLQGISSNQTTVARSQFVGCMQDIRINVTELALSVVTDHTNFTNLTEVCVRTEQCFPDTCNGHGACVDLWNKFRCDCRRPYLGNTCNTDYPAATFQFNNNRDSYSNFTLPPDVKNNISNIFNMSFFVRTRQTRGLILFFGKYNGNDADTFVTLEVDNGNLSVRIKVCSAEHYVQTIENRYADGEQHLVRLVRNSGQFNFSVDGIVQQSVGVDYCDFQGENLLFGGKLPDTITTGRRRRQTTTSVMDINNFSQVVNYKGTIQDVQLGDMSLLFYNLSDPSLSPLTQLIMAEGGQLTKGEQTDPICMLTSPCQNNGTCTDKFFNDYSCECVFGYRGKNCSELDFCVTGKCPDNSQCQSLDDGFECISTAFFEGDFQFRTYARNGIILKLQGSSDNHFFVEIIGEKLTVEYKVSTSNTVMLKSEMSFNNAKWYHAKINEDTSQVTMIVTDTDHMTVTNVTRSRPSTGATLDAMLRNSGNRLHLGAQSYQGCLREVRMQGILLPFFRDELFINNTSVQKFKLQSKMGITDGCRYQDGCDEDSCPGATQCVPDYYTYSCNCSTGFEGRWCQNHVDHCVNHNCVHGKCVNHLDRAECLCYPGYHGDMCGTDIDECANGTVCENGGQCVNAIGTFSCDCTGTGFTGNNCSIQAGDNCSAAPCVRGTCSDVTSGGFLCLCPTGYSGDLCEVTTDYCANLPCVNGGTCSSLTSQGIYQCDCPTGYGGRNCTENVNDCPMDFCRAGGTCVDGINHKAYFTGDVCQSSVDQCMRLQPCENSGQCTTLGNAPGFNCDCINTGFRGVYCGEDVDECADPAMYCKNGGTCNNTVGNYTCECSEGYEGRTCDTPKCDVISCQNGWTGQNCSEDIDECVSSPCRNGGTCNNNPGSYMCACANGYTDSTCQTDIDECASSPCLNDGTCLNEIGRYECNCNDTGWEGEQCEVDVNECEVSTPCYNSATCSNSNGSYSCMCPDGYEGPTCFDKSTQDMGDNITWYIVGPVVALVLILITIGVVWFLMCLRSKRATHGVYSPARQEITGSRVELGHVLKKPPLESRKILALNVPRNVILDGIMIHMF</sequence>
<evidence type="ECO:0000313" key="10">
    <source>
        <dbReference type="EMBL" id="WAR31658.1"/>
    </source>
</evidence>
<dbReference type="Pfam" id="PF02210">
    <property type="entry name" value="Laminin_G_2"/>
    <property type="match status" value="3"/>
</dbReference>
<dbReference type="PROSITE" id="PS00010">
    <property type="entry name" value="ASX_HYDROXYL"/>
    <property type="match status" value="8"/>
</dbReference>
<comment type="caution">
    <text evidence="6">Lacks conserved residue(s) required for the propagation of feature annotation.</text>
</comment>
<evidence type="ECO:0000256" key="3">
    <source>
        <dbReference type="ARBA" id="ARBA00022737"/>
    </source>
</evidence>
<keyword evidence="7" id="KW-0472">Membrane</keyword>
<dbReference type="Pfam" id="PF07645">
    <property type="entry name" value="EGF_CA"/>
    <property type="match status" value="3"/>
</dbReference>
<feature type="disulfide bond" evidence="6">
    <location>
        <begin position="353"/>
        <end position="362"/>
    </location>
</feature>
<feature type="domain" description="EGF-like" evidence="9">
    <location>
        <begin position="55"/>
        <end position="96"/>
    </location>
</feature>
<dbReference type="EMBL" id="CP111028">
    <property type="protein sequence ID" value="WAR31658.1"/>
    <property type="molecule type" value="Genomic_DNA"/>
</dbReference>
<feature type="domain" description="EGF-like" evidence="9">
    <location>
        <begin position="1134"/>
        <end position="1170"/>
    </location>
</feature>
<evidence type="ECO:0000256" key="5">
    <source>
        <dbReference type="ARBA" id="ARBA00023180"/>
    </source>
</evidence>
<feature type="domain" description="Laminin G" evidence="8">
    <location>
        <begin position="370"/>
        <end position="580"/>
    </location>
</feature>
<feature type="disulfide bond" evidence="6">
    <location>
        <begin position="604"/>
        <end position="613"/>
    </location>
</feature>
<feature type="domain" description="EGF-like" evidence="9">
    <location>
        <begin position="960"/>
        <end position="998"/>
    </location>
</feature>
<dbReference type="SUPFAM" id="SSF49899">
    <property type="entry name" value="Concanavalin A-like lectins/glucanases"/>
    <property type="match status" value="3"/>
</dbReference>
<dbReference type="InterPro" id="IPR001881">
    <property type="entry name" value="EGF-like_Ca-bd_dom"/>
</dbReference>